<name>A0A8K0RBU5_9PLEO</name>
<gene>
    <name evidence="2" type="ORF">FB567DRAFT_589073</name>
</gene>
<evidence type="ECO:0000313" key="3">
    <source>
        <dbReference type="Proteomes" id="UP000813461"/>
    </source>
</evidence>
<keyword evidence="1" id="KW-0472">Membrane</keyword>
<sequence length="459" mass="52148">MVLDLVGMLFAYLWILILWLLEAAVHISTHAIYNIALFPSYIGGSVLDAARNWYKFFSSDIPSFLASFYHAAISFYKAGAKTYAYLDDIYINFVEYLYDAFGSPIDDITDEDWTSFYQSTIVFISIILICLALKWYCEQEYTFMPFPESPIVEAEQGQHKSKAHCKGHANDLLSRSQPSTPCPTPKQYADLPPHMKPTGYFRMPQPDLPFTRTIHTAERFLNDRSRRIKLYGAWRSVSGQPTEEEERMIEESIEEAARLQHRFIEKPHHIEPLENSTPPHMRMEIVSSPPEHRQPAQAPHIANHMHSLADIPSVPSPLIHGNAPRAGILFQQVQAENRNHEEDSPTLASAGDVIEHLHRMSNALSSALGEFIRHIKMGSSEYGPHMAYIKQSITGAFGLLGEHLTGRMPHQMAEQFQWTALVIAFWIEVRGSSFFGREVGFEGCGRPVEERLSEAWVGL</sequence>
<dbReference type="AlphaFoldDB" id="A0A8K0RBU5"/>
<evidence type="ECO:0000256" key="1">
    <source>
        <dbReference type="SAM" id="Phobius"/>
    </source>
</evidence>
<dbReference type="EMBL" id="JAGMVJ010000004">
    <property type="protein sequence ID" value="KAH7091172.1"/>
    <property type="molecule type" value="Genomic_DNA"/>
</dbReference>
<proteinExistence type="predicted"/>
<comment type="caution">
    <text evidence="2">The sequence shown here is derived from an EMBL/GenBank/DDBJ whole genome shotgun (WGS) entry which is preliminary data.</text>
</comment>
<dbReference type="Proteomes" id="UP000813461">
    <property type="component" value="Unassembled WGS sequence"/>
</dbReference>
<keyword evidence="1" id="KW-1133">Transmembrane helix</keyword>
<feature type="transmembrane region" description="Helical" evidence="1">
    <location>
        <begin position="116"/>
        <end position="137"/>
    </location>
</feature>
<keyword evidence="3" id="KW-1185">Reference proteome</keyword>
<dbReference type="OrthoDB" id="10361638at2759"/>
<organism evidence="2 3">
    <name type="scientific">Paraphoma chrysanthemicola</name>
    <dbReference type="NCBI Taxonomy" id="798071"/>
    <lineage>
        <taxon>Eukaryota</taxon>
        <taxon>Fungi</taxon>
        <taxon>Dikarya</taxon>
        <taxon>Ascomycota</taxon>
        <taxon>Pezizomycotina</taxon>
        <taxon>Dothideomycetes</taxon>
        <taxon>Pleosporomycetidae</taxon>
        <taxon>Pleosporales</taxon>
        <taxon>Pleosporineae</taxon>
        <taxon>Phaeosphaeriaceae</taxon>
        <taxon>Paraphoma</taxon>
    </lineage>
</organism>
<reference evidence="2" key="1">
    <citation type="journal article" date="2021" name="Nat. Commun.">
        <title>Genetic determinants of endophytism in the Arabidopsis root mycobiome.</title>
        <authorList>
            <person name="Mesny F."/>
            <person name="Miyauchi S."/>
            <person name="Thiergart T."/>
            <person name="Pickel B."/>
            <person name="Atanasova L."/>
            <person name="Karlsson M."/>
            <person name="Huettel B."/>
            <person name="Barry K.W."/>
            <person name="Haridas S."/>
            <person name="Chen C."/>
            <person name="Bauer D."/>
            <person name="Andreopoulos W."/>
            <person name="Pangilinan J."/>
            <person name="LaButti K."/>
            <person name="Riley R."/>
            <person name="Lipzen A."/>
            <person name="Clum A."/>
            <person name="Drula E."/>
            <person name="Henrissat B."/>
            <person name="Kohler A."/>
            <person name="Grigoriev I.V."/>
            <person name="Martin F.M."/>
            <person name="Hacquard S."/>
        </authorList>
    </citation>
    <scope>NUCLEOTIDE SEQUENCE</scope>
    <source>
        <strain evidence="2">MPI-SDFR-AT-0120</strain>
    </source>
</reference>
<accession>A0A8K0RBU5</accession>
<protein>
    <submittedName>
        <fullName evidence="2">Uncharacterized protein</fullName>
    </submittedName>
</protein>
<keyword evidence="1" id="KW-0812">Transmembrane</keyword>
<feature type="transmembrane region" description="Helical" evidence="1">
    <location>
        <begin position="6"/>
        <end position="25"/>
    </location>
</feature>
<evidence type="ECO:0000313" key="2">
    <source>
        <dbReference type="EMBL" id="KAH7091172.1"/>
    </source>
</evidence>